<feature type="domain" description="RecA family profile 1" evidence="4">
    <location>
        <begin position="23"/>
        <end position="202"/>
    </location>
</feature>
<dbReference type="GO" id="GO:0000722">
    <property type="term" value="P:telomere maintenance via recombination"/>
    <property type="evidence" value="ECO:0007669"/>
    <property type="project" value="TreeGrafter"/>
</dbReference>
<dbReference type="GO" id="GO:0000400">
    <property type="term" value="F:four-way junction DNA binding"/>
    <property type="evidence" value="ECO:0007669"/>
    <property type="project" value="TreeGrafter"/>
</dbReference>
<dbReference type="GO" id="GO:0005657">
    <property type="term" value="C:replication fork"/>
    <property type="evidence" value="ECO:0007669"/>
    <property type="project" value="TreeGrafter"/>
</dbReference>
<dbReference type="PANTHER" id="PTHR46487:SF1">
    <property type="entry name" value="DNA REPAIR PROTEIN XRCC3"/>
    <property type="match status" value="1"/>
</dbReference>
<dbReference type="GO" id="GO:0045003">
    <property type="term" value="P:double-strand break repair via synthesis-dependent strand annealing"/>
    <property type="evidence" value="ECO:0007669"/>
    <property type="project" value="TreeGrafter"/>
</dbReference>
<dbReference type="GO" id="GO:0090656">
    <property type="term" value="P:t-circle formation"/>
    <property type="evidence" value="ECO:0007669"/>
    <property type="project" value="TreeGrafter"/>
</dbReference>
<protein>
    <recommendedName>
        <fullName evidence="4">RecA family profile 1 domain-containing protein</fullName>
    </recommendedName>
</protein>
<reference evidence="5" key="1">
    <citation type="submission" date="2021-01" db="EMBL/GenBank/DDBJ databases">
        <authorList>
            <person name="Corre E."/>
            <person name="Pelletier E."/>
            <person name="Niang G."/>
            <person name="Scheremetjew M."/>
            <person name="Finn R."/>
            <person name="Kale V."/>
            <person name="Holt S."/>
            <person name="Cochrane G."/>
            <person name="Meng A."/>
            <person name="Brown T."/>
            <person name="Cohen L."/>
        </authorList>
    </citation>
    <scope>NUCLEOTIDE SEQUENCE</scope>
    <source>
        <strain evidence="5">CCMP645</strain>
    </source>
</reference>
<organism evidence="5">
    <name type="scientific">Chrysotila carterae</name>
    <name type="common">Marine alga</name>
    <name type="synonym">Syracosphaera carterae</name>
    <dbReference type="NCBI Taxonomy" id="13221"/>
    <lineage>
        <taxon>Eukaryota</taxon>
        <taxon>Haptista</taxon>
        <taxon>Haptophyta</taxon>
        <taxon>Prymnesiophyceae</taxon>
        <taxon>Isochrysidales</taxon>
        <taxon>Isochrysidaceae</taxon>
        <taxon>Chrysotila</taxon>
    </lineage>
</organism>
<dbReference type="InterPro" id="IPR027417">
    <property type="entry name" value="P-loop_NTPase"/>
</dbReference>
<evidence type="ECO:0000313" key="5">
    <source>
        <dbReference type="EMBL" id="CAE0749570.1"/>
    </source>
</evidence>
<evidence type="ECO:0000256" key="3">
    <source>
        <dbReference type="SAM" id="MobiDB-lite"/>
    </source>
</evidence>
<dbReference type="PROSITE" id="PS50162">
    <property type="entry name" value="RECA_2"/>
    <property type="match status" value="1"/>
</dbReference>
<gene>
    <name evidence="5" type="ORF">PCAR00345_LOCUS2153</name>
</gene>
<dbReference type="InterPro" id="IPR020588">
    <property type="entry name" value="RecA_ATP-bd"/>
</dbReference>
<dbReference type="PANTHER" id="PTHR46487">
    <property type="entry name" value="DNA REPAIR PROTEIN XRCC3"/>
    <property type="match status" value="1"/>
</dbReference>
<evidence type="ECO:0000259" key="4">
    <source>
        <dbReference type="PROSITE" id="PS50162"/>
    </source>
</evidence>
<dbReference type="AlphaFoldDB" id="A0A7S4ESE5"/>
<name>A0A7S4ESE5_CHRCT</name>
<proteinExistence type="predicted"/>
<keyword evidence="2" id="KW-0067">ATP-binding</keyword>
<dbReference type="InterPro" id="IPR016467">
    <property type="entry name" value="DNA_recomb/repair_RecA-like"/>
</dbReference>
<dbReference type="GO" id="GO:0140664">
    <property type="term" value="F:ATP-dependent DNA damage sensor activity"/>
    <property type="evidence" value="ECO:0007669"/>
    <property type="project" value="InterPro"/>
</dbReference>
<keyword evidence="1" id="KW-0547">Nucleotide-binding</keyword>
<feature type="region of interest" description="Disordered" evidence="3">
    <location>
        <begin position="1"/>
        <end position="24"/>
    </location>
</feature>
<evidence type="ECO:0000256" key="2">
    <source>
        <dbReference type="ARBA" id="ARBA00022840"/>
    </source>
</evidence>
<dbReference type="GO" id="GO:0033065">
    <property type="term" value="C:Rad51C-XRCC3 complex"/>
    <property type="evidence" value="ECO:0007669"/>
    <property type="project" value="TreeGrafter"/>
</dbReference>
<dbReference type="GO" id="GO:0005524">
    <property type="term" value="F:ATP binding"/>
    <property type="evidence" value="ECO:0007669"/>
    <property type="project" value="UniProtKB-KW"/>
</dbReference>
<dbReference type="Gene3D" id="3.40.50.300">
    <property type="entry name" value="P-loop containing nucleotide triphosphate hydrolases"/>
    <property type="match status" value="1"/>
</dbReference>
<dbReference type="PIRSF" id="PIRSF005856">
    <property type="entry name" value="Rad51"/>
    <property type="match status" value="1"/>
</dbReference>
<dbReference type="EMBL" id="HBIZ01003943">
    <property type="protein sequence ID" value="CAE0749570.1"/>
    <property type="molecule type" value="Transcribed_RNA"/>
</dbReference>
<dbReference type="SUPFAM" id="SSF52540">
    <property type="entry name" value="P-loop containing nucleoside triphosphate hydrolases"/>
    <property type="match status" value="1"/>
</dbReference>
<evidence type="ECO:0000256" key="1">
    <source>
        <dbReference type="ARBA" id="ARBA00022741"/>
    </source>
</evidence>
<accession>A0A7S4ESE5</accession>
<dbReference type="GO" id="GO:0071140">
    <property type="term" value="P:resolution of mitotic recombination intermediates"/>
    <property type="evidence" value="ECO:0007669"/>
    <property type="project" value="TreeGrafter"/>
</dbReference>
<dbReference type="InterPro" id="IPR013632">
    <property type="entry name" value="Rad51_C"/>
</dbReference>
<dbReference type="Pfam" id="PF08423">
    <property type="entry name" value="Rad51"/>
    <property type="match status" value="1"/>
</dbReference>
<sequence>MATQAPRHSYAQRASSLARDRRHTRKLSTGCPLLDASLGGGLDARGITEIAGAAGVGKTQLVLQLMLQVQLPVEYGGLGGGAILLHSAPEQATTKRLRQLADAFSVRHSRLGAEPNRLLDHVTMGKVHSAEMLAEMLSRHLPQILATSRVRLLVVDSFGALFRAVDERGAALERSSQLIAHAHRLKQLSDDYDIAVVVTNEATDKPIEQIAAAAGDIAAPSLQSLSLVSCNRPSVTVSPIEAKACCTSGKMTLPALGLSWSSCINTRLFLTRREVYAPTPLARTAFQPLSSGACQRLPSPLRDAGAQAYASALSRVAHDAARWHEVPPLELTLDAGCRQTRVARTLHVLFSPRLPSGSCDFEILQEGVRGVDDGTRA</sequence>